<evidence type="ECO:0000256" key="4">
    <source>
        <dbReference type="ARBA" id="ARBA00009326"/>
    </source>
</evidence>
<dbReference type="Gene3D" id="3.40.532.10">
    <property type="entry name" value="Peptidase C12, ubiquitin carboxyl-terminal hydrolase"/>
    <property type="match status" value="1"/>
</dbReference>
<feature type="domain" description="UCH catalytic" evidence="22">
    <location>
        <begin position="2"/>
        <end position="239"/>
    </location>
</feature>
<organism evidence="23 24">
    <name type="scientific">Conger conger</name>
    <name type="common">Conger eel</name>
    <name type="synonym">Muraena conger</name>
    <dbReference type="NCBI Taxonomy" id="82655"/>
    <lineage>
        <taxon>Eukaryota</taxon>
        <taxon>Metazoa</taxon>
        <taxon>Chordata</taxon>
        <taxon>Craniata</taxon>
        <taxon>Vertebrata</taxon>
        <taxon>Euteleostomi</taxon>
        <taxon>Actinopterygii</taxon>
        <taxon>Neopterygii</taxon>
        <taxon>Teleostei</taxon>
        <taxon>Anguilliformes</taxon>
        <taxon>Congridae</taxon>
        <taxon>Conger</taxon>
    </lineage>
</organism>
<dbReference type="OrthoDB" id="427186at2759"/>
<evidence type="ECO:0000256" key="20">
    <source>
        <dbReference type="PROSITE-ProRule" id="PRU01393"/>
    </source>
</evidence>
<dbReference type="GO" id="GO:0004843">
    <property type="term" value="F:cysteine-type deubiquitinase activity"/>
    <property type="evidence" value="ECO:0007669"/>
    <property type="project" value="UniProtKB-UniRule"/>
</dbReference>
<comment type="caution">
    <text evidence="23">The sequence shown here is derived from an EMBL/GenBank/DDBJ whole genome shotgun (WGS) entry which is preliminary data.</text>
</comment>
<evidence type="ECO:0000256" key="6">
    <source>
        <dbReference type="ARBA" id="ARBA00022490"/>
    </source>
</evidence>
<keyword evidence="10 20" id="KW-0378">Hydrolase</keyword>
<evidence type="ECO:0000256" key="13">
    <source>
        <dbReference type="ARBA" id="ARBA00022990"/>
    </source>
</evidence>
<evidence type="ECO:0000256" key="15">
    <source>
        <dbReference type="ARBA" id="ARBA00023180"/>
    </source>
</evidence>
<dbReference type="GO" id="GO:0016579">
    <property type="term" value="P:protein deubiquitination"/>
    <property type="evidence" value="ECO:0007669"/>
    <property type="project" value="TreeGrafter"/>
</dbReference>
<dbReference type="EC" id="3.4.19.12" evidence="5 21"/>
<dbReference type="InterPro" id="IPR036959">
    <property type="entry name" value="Peptidase_C12_UCH_sf"/>
</dbReference>
<evidence type="ECO:0000256" key="9">
    <source>
        <dbReference type="ARBA" id="ARBA00022786"/>
    </source>
</evidence>
<gene>
    <name evidence="23" type="ORF">COCON_G00121130</name>
</gene>
<dbReference type="CDD" id="cd09616">
    <property type="entry name" value="Peptidase_C12_UCH_L1_L3"/>
    <property type="match status" value="1"/>
</dbReference>
<feature type="site" description="Transition state stabilizer" evidence="20">
    <location>
        <position position="101"/>
    </location>
</feature>
<evidence type="ECO:0000256" key="12">
    <source>
        <dbReference type="ARBA" id="ARBA00022824"/>
    </source>
</evidence>
<comment type="catalytic activity">
    <reaction evidence="1 20 21">
        <text>Thiol-dependent hydrolysis of ester, thioester, amide, peptide and isopeptide bonds formed by the C-terminal Gly of ubiquitin (a 76-residue protein attached to proteins as an intracellular targeting signal).</text>
        <dbReference type="EC" id="3.4.19.12"/>
    </reaction>
</comment>
<keyword evidence="14" id="KW-0472">Membrane</keyword>
<evidence type="ECO:0000256" key="7">
    <source>
        <dbReference type="ARBA" id="ARBA00022553"/>
    </source>
</evidence>
<evidence type="ECO:0000256" key="16">
    <source>
        <dbReference type="ARBA" id="ARBA00023288"/>
    </source>
</evidence>
<evidence type="ECO:0000256" key="14">
    <source>
        <dbReference type="ARBA" id="ARBA00023136"/>
    </source>
</evidence>
<evidence type="ECO:0000256" key="11">
    <source>
        <dbReference type="ARBA" id="ARBA00022807"/>
    </source>
</evidence>
<dbReference type="PROSITE" id="PS52048">
    <property type="entry name" value="UCH_DOMAIN"/>
    <property type="match status" value="1"/>
</dbReference>
<evidence type="ECO:0000256" key="1">
    <source>
        <dbReference type="ARBA" id="ARBA00000707"/>
    </source>
</evidence>
<dbReference type="PRINTS" id="PR00707">
    <property type="entry name" value="UBCTHYDRLASE"/>
</dbReference>
<keyword evidence="15" id="KW-0325">Glycoprotein</keyword>
<reference evidence="23" key="1">
    <citation type="journal article" date="2023" name="Science">
        <title>Genome structures resolve the early diversification of teleost fishes.</title>
        <authorList>
            <person name="Parey E."/>
            <person name="Louis A."/>
            <person name="Montfort J."/>
            <person name="Bouchez O."/>
            <person name="Roques C."/>
            <person name="Iampietro C."/>
            <person name="Lluch J."/>
            <person name="Castinel A."/>
            <person name="Donnadieu C."/>
            <person name="Desvignes T."/>
            <person name="Floi Bucao C."/>
            <person name="Jouanno E."/>
            <person name="Wen M."/>
            <person name="Mejri S."/>
            <person name="Dirks R."/>
            <person name="Jansen H."/>
            <person name="Henkel C."/>
            <person name="Chen W.J."/>
            <person name="Zahm M."/>
            <person name="Cabau C."/>
            <person name="Klopp C."/>
            <person name="Thompson A.W."/>
            <person name="Robinson-Rechavi M."/>
            <person name="Braasch I."/>
            <person name="Lecointre G."/>
            <person name="Bobe J."/>
            <person name="Postlethwait J.H."/>
            <person name="Berthelot C."/>
            <person name="Roest Crollius H."/>
            <person name="Guiguen Y."/>
        </authorList>
    </citation>
    <scope>NUCLEOTIDE SEQUENCE</scope>
    <source>
        <strain evidence="23">Concon-B</strain>
    </source>
</reference>
<sequence length="240" mass="26977">MDWQPLEINPEMLNKTNQITFSELVTNDNWILLFKLGVGRGWQFVDIMGLEEEALSWVPSPSCAVMLLFPLTPQHEAYREKQTEAMGDSHKPESEVYFIKQTVGNSCGTLGLLHAVANNAHILEFEAGSVIKKFLDDTASMSADDRAKWLETNQEIQAAHEEVAAEGQCQVDPDKVNFHFITFISVVGQLYELDGRLDYPVNHGSTTVDNFIKDAAGICCQFMEREKDEVRFSAVALCRT</sequence>
<evidence type="ECO:0000256" key="5">
    <source>
        <dbReference type="ARBA" id="ARBA00012759"/>
    </source>
</evidence>
<evidence type="ECO:0000256" key="10">
    <source>
        <dbReference type="ARBA" id="ARBA00022801"/>
    </source>
</evidence>
<dbReference type="InterPro" id="IPR038765">
    <property type="entry name" value="Papain-like_cys_pep_sf"/>
</dbReference>
<evidence type="ECO:0000256" key="2">
    <source>
        <dbReference type="ARBA" id="ARBA00004496"/>
    </source>
</evidence>
<keyword evidence="7" id="KW-0597">Phosphoprotein</keyword>
<keyword evidence="13" id="KW-0007">Acetylation</keyword>
<feature type="site" description="Important for enzyme activity" evidence="20">
    <location>
        <position position="194"/>
    </location>
</feature>
<evidence type="ECO:0000256" key="3">
    <source>
        <dbReference type="ARBA" id="ARBA00004628"/>
    </source>
</evidence>
<dbReference type="SUPFAM" id="SSF54001">
    <property type="entry name" value="Cysteine proteinases"/>
    <property type="match status" value="1"/>
</dbReference>
<evidence type="ECO:0000256" key="17">
    <source>
        <dbReference type="ARBA" id="ARBA00023289"/>
    </source>
</evidence>
<keyword evidence="6" id="KW-0963">Cytoplasm</keyword>
<dbReference type="PANTHER" id="PTHR10589:SF19">
    <property type="entry name" value="UBIQUITIN CARBOXYL-TERMINAL HYDROLASE ISOZYME L1"/>
    <property type="match status" value="1"/>
</dbReference>
<dbReference type="EMBL" id="JAFJMO010000008">
    <property type="protein sequence ID" value="KAJ8269506.1"/>
    <property type="molecule type" value="Genomic_DNA"/>
</dbReference>
<dbReference type="PROSITE" id="PS00140">
    <property type="entry name" value="UCH_1"/>
    <property type="match status" value="1"/>
</dbReference>
<dbReference type="GO" id="GO:0006511">
    <property type="term" value="P:ubiquitin-dependent protein catabolic process"/>
    <property type="evidence" value="ECO:0007669"/>
    <property type="project" value="UniProtKB-UniRule"/>
</dbReference>
<name>A0A9Q1DGX4_CONCO</name>
<dbReference type="FunFam" id="3.40.532.10:FF:000006">
    <property type="entry name" value="Ubiquitin carboxyl-terminal hydrolase"/>
    <property type="match status" value="1"/>
</dbReference>
<evidence type="ECO:0000256" key="18">
    <source>
        <dbReference type="ARBA" id="ARBA00055560"/>
    </source>
</evidence>
<comment type="subcellular location">
    <subcellularLocation>
        <location evidence="2">Cytoplasm</location>
    </subcellularLocation>
    <subcellularLocation>
        <location evidence="3">Endoplasmic reticulum membrane</location>
        <topology evidence="3">Lipid-anchor</topology>
    </subcellularLocation>
</comment>
<dbReference type="GO" id="GO:0005789">
    <property type="term" value="C:endoplasmic reticulum membrane"/>
    <property type="evidence" value="ECO:0007669"/>
    <property type="project" value="UniProtKB-SubCell"/>
</dbReference>
<evidence type="ECO:0000256" key="19">
    <source>
        <dbReference type="ARBA" id="ARBA00073226"/>
    </source>
</evidence>
<evidence type="ECO:0000313" key="23">
    <source>
        <dbReference type="EMBL" id="KAJ8269506.1"/>
    </source>
</evidence>
<keyword evidence="16" id="KW-0449">Lipoprotein</keyword>
<dbReference type="PANTHER" id="PTHR10589">
    <property type="entry name" value="UBIQUITIN CARBOXYL-TERMINAL HYDROLASE"/>
    <property type="match status" value="1"/>
</dbReference>
<comment type="similarity">
    <text evidence="4 20 21">Belongs to the peptidase C12 family.</text>
</comment>
<keyword evidence="17" id="KW-0636">Prenylation</keyword>
<feature type="active site" description="Nucleophile" evidence="20">
    <location>
        <position position="107"/>
    </location>
</feature>
<keyword evidence="8 20" id="KW-0645">Protease</keyword>
<feature type="active site" description="Proton donor" evidence="20">
    <location>
        <position position="179"/>
    </location>
</feature>
<keyword evidence="9 20" id="KW-0833">Ubl conjugation pathway</keyword>
<comment type="function">
    <text evidence="18">Ubiquitin-protein hydrolase is involved both in the processing of ubiquitin precursors and of ubiquitinated proteins. This enzyme is a thiol protease that recognizes and hydrolyzes a peptide bond at the C-terminal glycine of ubiquitin.</text>
</comment>
<dbReference type="InterPro" id="IPR057254">
    <property type="entry name" value="UCH_AS"/>
</dbReference>
<dbReference type="Proteomes" id="UP001152803">
    <property type="component" value="Unassembled WGS sequence"/>
</dbReference>
<protein>
    <recommendedName>
        <fullName evidence="19 21">Ubiquitin carboxyl-terminal hydrolase</fullName>
        <ecNumber evidence="5 21">3.4.19.12</ecNumber>
    </recommendedName>
</protein>
<evidence type="ECO:0000313" key="24">
    <source>
        <dbReference type="Proteomes" id="UP001152803"/>
    </source>
</evidence>
<evidence type="ECO:0000256" key="8">
    <source>
        <dbReference type="ARBA" id="ARBA00022670"/>
    </source>
</evidence>
<keyword evidence="12" id="KW-0256">Endoplasmic reticulum</keyword>
<dbReference type="AlphaFoldDB" id="A0A9Q1DGX4"/>
<keyword evidence="11 20" id="KW-0788">Thiol protease</keyword>
<evidence type="ECO:0000256" key="21">
    <source>
        <dbReference type="RuleBase" id="RU361215"/>
    </source>
</evidence>
<proteinExistence type="inferred from homology"/>
<accession>A0A9Q1DGX4</accession>
<dbReference type="InterPro" id="IPR001578">
    <property type="entry name" value="Peptidase_C12_UCH"/>
</dbReference>
<keyword evidence="24" id="KW-1185">Reference proteome</keyword>
<evidence type="ECO:0000259" key="22">
    <source>
        <dbReference type="PROSITE" id="PS52048"/>
    </source>
</evidence>
<dbReference type="Pfam" id="PF01088">
    <property type="entry name" value="Peptidase_C12"/>
    <property type="match status" value="1"/>
</dbReference>